<organism evidence="1 2">
    <name type="scientific">Phytophthora megakarya</name>
    <dbReference type="NCBI Taxonomy" id="4795"/>
    <lineage>
        <taxon>Eukaryota</taxon>
        <taxon>Sar</taxon>
        <taxon>Stramenopiles</taxon>
        <taxon>Oomycota</taxon>
        <taxon>Peronosporomycetes</taxon>
        <taxon>Peronosporales</taxon>
        <taxon>Peronosporaceae</taxon>
        <taxon>Phytophthora</taxon>
    </lineage>
</organism>
<dbReference type="Proteomes" id="UP000198211">
    <property type="component" value="Unassembled WGS sequence"/>
</dbReference>
<gene>
    <name evidence="1" type="ORF">PHMEG_00032557</name>
</gene>
<reference evidence="2" key="1">
    <citation type="submission" date="2017-03" db="EMBL/GenBank/DDBJ databases">
        <title>Phytopthora megakarya and P. palmivora, two closely related causual agents of cacao black pod achieved similar genome size and gene model numbers by different mechanisms.</title>
        <authorList>
            <person name="Ali S."/>
            <person name="Shao J."/>
            <person name="Larry D.J."/>
            <person name="Kronmiller B."/>
            <person name="Shen D."/>
            <person name="Strem M.D."/>
            <person name="Melnick R.L."/>
            <person name="Guiltinan M.J."/>
            <person name="Tyler B.M."/>
            <person name="Meinhardt L.W."/>
            <person name="Bailey B.A."/>
        </authorList>
    </citation>
    <scope>NUCLEOTIDE SEQUENCE [LARGE SCALE GENOMIC DNA]</scope>
    <source>
        <strain evidence="2">zdho120</strain>
    </source>
</reference>
<keyword evidence="2" id="KW-1185">Reference proteome</keyword>
<protein>
    <submittedName>
        <fullName evidence="1">DNA binding protein</fullName>
    </submittedName>
</protein>
<sequence>MTTNTLQGWVHDVDASMRAQDCHTLIHVDNASSHNTDGLVITYVRVGNLPANTTSKRCDFLAILISRMSSVATDWRNLRMKRSHLYACKHRSTLAGRFLLL</sequence>
<proteinExistence type="predicted"/>
<accession>A0A225UW20</accession>
<evidence type="ECO:0000313" key="2">
    <source>
        <dbReference type="Proteomes" id="UP000198211"/>
    </source>
</evidence>
<dbReference type="AlphaFoldDB" id="A0A225UW20"/>
<dbReference type="OrthoDB" id="124808at2759"/>
<comment type="caution">
    <text evidence="1">The sequence shown here is derived from an EMBL/GenBank/DDBJ whole genome shotgun (WGS) entry which is preliminary data.</text>
</comment>
<evidence type="ECO:0000313" key="1">
    <source>
        <dbReference type="EMBL" id="OWY97017.1"/>
    </source>
</evidence>
<dbReference type="EMBL" id="NBNE01010944">
    <property type="protein sequence ID" value="OWY97017.1"/>
    <property type="molecule type" value="Genomic_DNA"/>
</dbReference>
<name>A0A225UW20_9STRA</name>